<gene>
    <name evidence="4" type="ORF">ACFQMN_02075</name>
</gene>
<feature type="domain" description="NADPH-dependent FMN reductase-like" evidence="3">
    <location>
        <begin position="1"/>
        <end position="123"/>
    </location>
</feature>
<keyword evidence="1" id="KW-0285">Flavoprotein</keyword>
<keyword evidence="2" id="KW-0288">FMN</keyword>
<dbReference type="InterPro" id="IPR029039">
    <property type="entry name" value="Flavoprotein-like_sf"/>
</dbReference>
<dbReference type="EMBL" id="JBHTBY010000001">
    <property type="protein sequence ID" value="MFC7319673.1"/>
    <property type="molecule type" value="Genomic_DNA"/>
</dbReference>
<comment type="caution">
    <text evidence="4">The sequence shown here is derived from an EMBL/GenBank/DDBJ whole genome shotgun (WGS) entry which is preliminary data.</text>
</comment>
<dbReference type="RefSeq" id="WP_289215459.1">
    <property type="nucleotide sequence ID" value="NZ_JAPVRC010000003.1"/>
</dbReference>
<evidence type="ECO:0000256" key="2">
    <source>
        <dbReference type="ARBA" id="ARBA00022643"/>
    </source>
</evidence>
<dbReference type="InterPro" id="IPR005025">
    <property type="entry name" value="FMN_Rdtase-like_dom"/>
</dbReference>
<evidence type="ECO:0000313" key="5">
    <source>
        <dbReference type="Proteomes" id="UP001596494"/>
    </source>
</evidence>
<protein>
    <submittedName>
        <fullName evidence="4">Flavodoxin family protein</fullName>
    </submittedName>
</protein>
<accession>A0ABW2K0I2</accession>
<evidence type="ECO:0000259" key="3">
    <source>
        <dbReference type="Pfam" id="PF03358"/>
    </source>
</evidence>
<keyword evidence="5" id="KW-1185">Reference proteome</keyword>
<name>A0ABW2K0I2_9BACI</name>
<reference evidence="5" key="1">
    <citation type="journal article" date="2019" name="Int. J. Syst. Evol. Microbiol.">
        <title>The Global Catalogue of Microorganisms (GCM) 10K type strain sequencing project: providing services to taxonomists for standard genome sequencing and annotation.</title>
        <authorList>
            <consortium name="The Broad Institute Genomics Platform"/>
            <consortium name="The Broad Institute Genome Sequencing Center for Infectious Disease"/>
            <person name="Wu L."/>
            <person name="Ma J."/>
        </authorList>
    </citation>
    <scope>NUCLEOTIDE SEQUENCE [LARGE SCALE GENOMIC DNA]</scope>
    <source>
        <strain evidence="5">CCUG 73951</strain>
    </source>
</reference>
<proteinExistence type="predicted"/>
<dbReference type="Gene3D" id="3.40.50.360">
    <property type="match status" value="1"/>
</dbReference>
<evidence type="ECO:0000256" key="1">
    <source>
        <dbReference type="ARBA" id="ARBA00022630"/>
    </source>
</evidence>
<dbReference type="Proteomes" id="UP001596494">
    <property type="component" value="Unassembled WGS sequence"/>
</dbReference>
<evidence type="ECO:0000313" key="4">
    <source>
        <dbReference type="EMBL" id="MFC7319673.1"/>
    </source>
</evidence>
<dbReference type="InterPro" id="IPR051796">
    <property type="entry name" value="ISF_SsuE-like"/>
</dbReference>
<dbReference type="PANTHER" id="PTHR43278">
    <property type="entry name" value="NAD(P)H-DEPENDENT FMN-CONTAINING OXIDOREDUCTASE YWQN-RELATED"/>
    <property type="match status" value="1"/>
</dbReference>
<dbReference type="Pfam" id="PF03358">
    <property type="entry name" value="FMN_red"/>
    <property type="match status" value="1"/>
</dbReference>
<dbReference type="SUPFAM" id="SSF52218">
    <property type="entry name" value="Flavoproteins"/>
    <property type="match status" value="1"/>
</dbReference>
<dbReference type="PANTHER" id="PTHR43278:SF4">
    <property type="entry name" value="NAD(P)H-DEPENDENT FMN-CONTAINING OXIDOREDUCTASE YWQN-RELATED"/>
    <property type="match status" value="1"/>
</dbReference>
<organism evidence="4 5">
    <name type="scientific">Halobacillus campisalis</name>
    <dbReference type="NCBI Taxonomy" id="435909"/>
    <lineage>
        <taxon>Bacteria</taxon>
        <taxon>Bacillati</taxon>
        <taxon>Bacillota</taxon>
        <taxon>Bacilli</taxon>
        <taxon>Bacillales</taxon>
        <taxon>Bacillaceae</taxon>
        <taxon>Halobacillus</taxon>
    </lineage>
</organism>
<sequence>MKTIVIHGSTRKNGNTEYLTHQAVPGENVNHVYLRDHNIQMITDERHSDQGFQAIEDDYHHIIDQMLEHDVVILSTPIYWYSMSGLMKVFVDRFSQLVREKGYETFKQDFKKKTVYVIAVGGDNPSLKGLPLIQQFEYILQFFDSSLEGYILGQANKPGEIQSDRRALTQAHQLKEQLEQQL</sequence>